<accession>Q32614</accession>
<organism evidence="1">
    <name type="scientific">Marchantia polymorpha</name>
    <name type="common">Common liverwort</name>
    <name type="synonym">Marchantia aquatica</name>
    <dbReference type="NCBI Taxonomy" id="3197"/>
    <lineage>
        <taxon>Eukaryota</taxon>
        <taxon>Viridiplantae</taxon>
        <taxon>Streptophyta</taxon>
        <taxon>Embryophyta</taxon>
        <taxon>Marchantiophyta</taxon>
        <taxon>Marchantiopsida</taxon>
        <taxon>Marchantiidae</taxon>
        <taxon>Marchantiales</taxon>
        <taxon>Marchantiaceae</taxon>
        <taxon>Marchantia</taxon>
    </lineage>
</organism>
<keyword evidence="1" id="KW-0934">Plastid</keyword>
<sequence length="22" mass="2825">MAEWLKHPTHNWRIQVIYLLYI</sequence>
<reference evidence="1" key="1">
    <citation type="journal article" date="1985" name="Agric. Biol. Chem.">
        <title>Molecular cloning of promoters functional in Escherichia coli from chloroplast DNA of a liverwort, Marchantia polymorpha.</title>
        <authorList>
            <person name="Fukuzawa H."/>
            <person name="Uchida Y."/>
            <person name="Yamano Y."/>
            <person name="Ohyama K."/>
            <person name="Komano T."/>
        </authorList>
    </citation>
    <scope>NUCLEOTIDE SEQUENCE</scope>
</reference>
<evidence type="ECO:0000313" key="1">
    <source>
        <dbReference type="EMBL" id="BAA00282.1"/>
    </source>
</evidence>
<dbReference type="AlphaFoldDB" id="Q32614"/>
<dbReference type="EMBL" id="D00379">
    <property type="protein sequence ID" value="BAA00282.1"/>
    <property type="molecule type" value="Genomic_DNA"/>
</dbReference>
<keyword evidence="1" id="KW-0150">Chloroplast</keyword>
<proteinExistence type="predicted"/>
<name>Q32614_MARPO</name>
<geneLocation type="chloroplast" evidence="1"/>
<protein>
    <submittedName>
        <fullName evidence="1">URF601</fullName>
    </submittedName>
</protein>
<dbReference type="PIR" id="JS0242">
    <property type="entry name" value="JS0242"/>
</dbReference>